<evidence type="ECO:0000256" key="5">
    <source>
        <dbReference type="PROSITE-ProRule" id="PRU01091"/>
    </source>
</evidence>
<feature type="DNA-binding region" description="OmpR/PhoB-type" evidence="5">
    <location>
        <begin position="1"/>
        <end position="105"/>
    </location>
</feature>
<reference evidence="7 8" key="1">
    <citation type="submission" date="2016-06" db="EMBL/GenBank/DDBJ databases">
        <authorList>
            <person name="Kjaerup R.B."/>
            <person name="Dalgaard T.S."/>
            <person name="Juul-Madsen H.R."/>
        </authorList>
    </citation>
    <scope>NUCLEOTIDE SEQUENCE [LARGE SCALE GENOMIC DNA]</scope>
    <source>
        <strain evidence="7 8">DSM 45097</strain>
    </source>
</reference>
<feature type="domain" description="OmpR/PhoB-type" evidence="6">
    <location>
        <begin position="1"/>
        <end position="105"/>
    </location>
</feature>
<dbReference type="SUPFAM" id="SSF46894">
    <property type="entry name" value="C-terminal effector domain of the bipartite response regulators"/>
    <property type="match status" value="1"/>
</dbReference>
<dbReference type="Proteomes" id="UP000198210">
    <property type="component" value="Chromosome I"/>
</dbReference>
<keyword evidence="3 5" id="KW-0238">DNA-binding</keyword>
<dbReference type="Pfam" id="PF03704">
    <property type="entry name" value="BTAD"/>
    <property type="match status" value="1"/>
</dbReference>
<dbReference type="InterPro" id="IPR001867">
    <property type="entry name" value="OmpR/PhoB-type_DNA-bd"/>
</dbReference>
<dbReference type="GO" id="GO:0006355">
    <property type="term" value="P:regulation of DNA-templated transcription"/>
    <property type="evidence" value="ECO:0007669"/>
    <property type="project" value="InterPro"/>
</dbReference>
<evidence type="ECO:0000313" key="7">
    <source>
        <dbReference type="EMBL" id="SCG66478.1"/>
    </source>
</evidence>
<name>A0A1C5J7D2_9ACTN</name>
<keyword evidence="8" id="KW-1185">Reference proteome</keyword>
<dbReference type="GO" id="GO:0003677">
    <property type="term" value="F:DNA binding"/>
    <property type="evidence" value="ECO:0007669"/>
    <property type="project" value="UniProtKB-UniRule"/>
</dbReference>
<evidence type="ECO:0000256" key="2">
    <source>
        <dbReference type="ARBA" id="ARBA00023015"/>
    </source>
</evidence>
<accession>A0A1C5J7D2</accession>
<dbReference type="PANTHER" id="PTHR35807:SF1">
    <property type="entry name" value="TRANSCRIPTIONAL REGULATOR REDD"/>
    <property type="match status" value="1"/>
</dbReference>
<dbReference type="InterPro" id="IPR016032">
    <property type="entry name" value="Sig_transdc_resp-reg_C-effctor"/>
</dbReference>
<evidence type="ECO:0000256" key="4">
    <source>
        <dbReference type="ARBA" id="ARBA00023163"/>
    </source>
</evidence>
<evidence type="ECO:0000259" key="6">
    <source>
        <dbReference type="PROSITE" id="PS51755"/>
    </source>
</evidence>
<dbReference type="InterPro" id="IPR036388">
    <property type="entry name" value="WH-like_DNA-bd_sf"/>
</dbReference>
<gene>
    <name evidence="7" type="ORF">GA0074704_4200</name>
</gene>
<keyword evidence="2" id="KW-0805">Transcription regulation</keyword>
<organism evidence="7 8">
    <name type="scientific">Micromonospora siamensis</name>
    <dbReference type="NCBI Taxonomy" id="299152"/>
    <lineage>
        <taxon>Bacteria</taxon>
        <taxon>Bacillati</taxon>
        <taxon>Actinomycetota</taxon>
        <taxon>Actinomycetes</taxon>
        <taxon>Micromonosporales</taxon>
        <taxon>Micromonosporaceae</taxon>
        <taxon>Micromonospora</taxon>
    </lineage>
</organism>
<evidence type="ECO:0000256" key="3">
    <source>
        <dbReference type="ARBA" id="ARBA00023125"/>
    </source>
</evidence>
<sequence>MNGEPGKLVVQLLGPLSAKLNHQPVVPTAPKQRQILALLALHAGRTVTTPMLVEELWGERPPRSFATTIQTYILQLRAKLAAAARDNAWVRRLLRTTPSGYQIDARLCQTDVAEFDRLVRAGRQAAGLGDPAATADLLGHALAHWRGSALVDVPTGRVLGAEVAALEETRLGVLERRIEADLSLHRHADLLGELTMLVARHPLNENFCALLMTAFTRSGRTGCALKAFRRMRAVLRDELGIEPGPRLQRLQQAILAGRMELESAWFPLAS</sequence>
<dbReference type="InterPro" id="IPR011990">
    <property type="entry name" value="TPR-like_helical_dom_sf"/>
</dbReference>
<dbReference type="Gene3D" id="1.10.10.10">
    <property type="entry name" value="Winged helix-like DNA-binding domain superfamily/Winged helix DNA-binding domain"/>
    <property type="match status" value="1"/>
</dbReference>
<dbReference type="SMART" id="SM01043">
    <property type="entry name" value="BTAD"/>
    <property type="match status" value="1"/>
</dbReference>
<dbReference type="Pfam" id="PF00486">
    <property type="entry name" value="Trans_reg_C"/>
    <property type="match status" value="1"/>
</dbReference>
<evidence type="ECO:0000256" key="1">
    <source>
        <dbReference type="ARBA" id="ARBA00005820"/>
    </source>
</evidence>
<comment type="similarity">
    <text evidence="1">Belongs to the AfsR/DnrI/RedD regulatory family.</text>
</comment>
<dbReference type="SUPFAM" id="SSF48452">
    <property type="entry name" value="TPR-like"/>
    <property type="match status" value="1"/>
</dbReference>
<dbReference type="InterPro" id="IPR005158">
    <property type="entry name" value="BTAD"/>
</dbReference>
<proteinExistence type="inferred from homology"/>
<dbReference type="Gene3D" id="1.25.40.10">
    <property type="entry name" value="Tetratricopeptide repeat domain"/>
    <property type="match status" value="1"/>
</dbReference>
<dbReference type="SMART" id="SM00862">
    <property type="entry name" value="Trans_reg_C"/>
    <property type="match status" value="1"/>
</dbReference>
<dbReference type="RefSeq" id="WP_088972072.1">
    <property type="nucleotide sequence ID" value="NZ_JBHLYF010000039.1"/>
</dbReference>
<evidence type="ECO:0000313" key="8">
    <source>
        <dbReference type="Proteomes" id="UP000198210"/>
    </source>
</evidence>
<dbReference type="EMBL" id="LT607751">
    <property type="protein sequence ID" value="SCG66478.1"/>
    <property type="molecule type" value="Genomic_DNA"/>
</dbReference>
<dbReference type="CDD" id="cd15831">
    <property type="entry name" value="BTAD"/>
    <property type="match status" value="1"/>
</dbReference>
<dbReference type="GO" id="GO:0000160">
    <property type="term" value="P:phosphorelay signal transduction system"/>
    <property type="evidence" value="ECO:0007669"/>
    <property type="project" value="InterPro"/>
</dbReference>
<dbReference type="InterPro" id="IPR051677">
    <property type="entry name" value="AfsR-DnrI-RedD_regulator"/>
</dbReference>
<protein>
    <submittedName>
        <fullName evidence="7">DNA-binding transcriptional activator of the SARP family</fullName>
    </submittedName>
</protein>
<dbReference type="PROSITE" id="PS51755">
    <property type="entry name" value="OMPR_PHOB"/>
    <property type="match status" value="1"/>
</dbReference>
<dbReference type="AlphaFoldDB" id="A0A1C5J7D2"/>
<keyword evidence="4" id="KW-0804">Transcription</keyword>
<dbReference type="PANTHER" id="PTHR35807">
    <property type="entry name" value="TRANSCRIPTIONAL REGULATOR REDD-RELATED"/>
    <property type="match status" value="1"/>
</dbReference>